<feature type="signal peptide" evidence="2">
    <location>
        <begin position="1"/>
        <end position="25"/>
    </location>
</feature>
<name>A0A1G7WLN3_9ACTN</name>
<gene>
    <name evidence="3" type="ORF">SAMN05660324_3405</name>
</gene>
<protein>
    <submittedName>
        <fullName evidence="3">Sortase family protein</fullName>
    </submittedName>
</protein>
<dbReference type="GO" id="GO:0016787">
    <property type="term" value="F:hydrolase activity"/>
    <property type="evidence" value="ECO:0007669"/>
    <property type="project" value="UniProtKB-KW"/>
</dbReference>
<keyword evidence="4" id="KW-1185">Reference proteome</keyword>
<dbReference type="Proteomes" id="UP000198863">
    <property type="component" value="Unassembled WGS sequence"/>
</dbReference>
<dbReference type="InterPro" id="IPR005754">
    <property type="entry name" value="Sortase"/>
</dbReference>
<dbReference type="RefSeq" id="WP_242658477.1">
    <property type="nucleotide sequence ID" value="NZ_FNCF01000005.1"/>
</dbReference>
<dbReference type="NCBIfam" id="NF033748">
    <property type="entry name" value="class_F_sortase"/>
    <property type="match status" value="1"/>
</dbReference>
<evidence type="ECO:0000256" key="2">
    <source>
        <dbReference type="SAM" id="SignalP"/>
    </source>
</evidence>
<evidence type="ECO:0000256" key="1">
    <source>
        <dbReference type="ARBA" id="ARBA00022801"/>
    </source>
</evidence>
<keyword evidence="1" id="KW-0378">Hydrolase</keyword>
<evidence type="ECO:0000313" key="3">
    <source>
        <dbReference type="EMBL" id="SDG72794.1"/>
    </source>
</evidence>
<dbReference type="EMBL" id="FNCF01000005">
    <property type="protein sequence ID" value="SDG72794.1"/>
    <property type="molecule type" value="Genomic_DNA"/>
</dbReference>
<sequence length="197" mass="19965">MLTALRWTLAVVAVVAGTVALLQPAAPDAEPVGAVGPPAPVVTAVGTGSPTAPAPISVAVPSVDLSSSLVPIGVDTTGALVPPADYAQAGWFAQGVAPGEVGPAVLAGHVDSRSGPAVFWGLEDIQVGAQVLVGRADGSTLTFTVTRVAEYPKTAFATQEVYGPTVDAQLRLITCGGEFDRSRRSYTDNVVVYATLQ</sequence>
<feature type="chain" id="PRO_5039278994" evidence="2">
    <location>
        <begin position="26"/>
        <end position="197"/>
    </location>
</feature>
<dbReference type="Pfam" id="PF04203">
    <property type="entry name" value="Sortase"/>
    <property type="match status" value="1"/>
</dbReference>
<reference evidence="4" key="1">
    <citation type="submission" date="2016-10" db="EMBL/GenBank/DDBJ databases">
        <authorList>
            <person name="Varghese N."/>
            <person name="Submissions S."/>
        </authorList>
    </citation>
    <scope>NUCLEOTIDE SEQUENCE [LARGE SCALE GENOMIC DNA]</scope>
    <source>
        <strain evidence="4">DSM 44526</strain>
    </source>
</reference>
<organism evidence="3 4">
    <name type="scientific">Klenkia brasiliensis</name>
    <dbReference type="NCBI Taxonomy" id="333142"/>
    <lineage>
        <taxon>Bacteria</taxon>
        <taxon>Bacillati</taxon>
        <taxon>Actinomycetota</taxon>
        <taxon>Actinomycetes</taxon>
        <taxon>Geodermatophilales</taxon>
        <taxon>Geodermatophilaceae</taxon>
        <taxon>Klenkia</taxon>
    </lineage>
</organism>
<accession>A0A1G7WLN3</accession>
<dbReference type="CDD" id="cd05829">
    <property type="entry name" value="Sortase_F"/>
    <property type="match status" value="1"/>
</dbReference>
<dbReference type="Gene3D" id="2.40.260.10">
    <property type="entry name" value="Sortase"/>
    <property type="match status" value="1"/>
</dbReference>
<dbReference type="AlphaFoldDB" id="A0A1G7WLN3"/>
<keyword evidence="2" id="KW-0732">Signal</keyword>
<proteinExistence type="predicted"/>
<evidence type="ECO:0000313" key="4">
    <source>
        <dbReference type="Proteomes" id="UP000198863"/>
    </source>
</evidence>
<dbReference type="SUPFAM" id="SSF63817">
    <property type="entry name" value="Sortase"/>
    <property type="match status" value="1"/>
</dbReference>
<dbReference type="InterPro" id="IPR023365">
    <property type="entry name" value="Sortase_dom-sf"/>
</dbReference>
<dbReference type="InterPro" id="IPR042001">
    <property type="entry name" value="Sortase_F"/>
</dbReference>